<accession>A0ABU9GUZ1</accession>
<organism evidence="2 3">
    <name type="scientific">Psychromonas aquatilis</name>
    <dbReference type="NCBI Taxonomy" id="2005072"/>
    <lineage>
        <taxon>Bacteria</taxon>
        <taxon>Pseudomonadati</taxon>
        <taxon>Pseudomonadota</taxon>
        <taxon>Gammaproteobacteria</taxon>
        <taxon>Alteromonadales</taxon>
        <taxon>Psychromonadaceae</taxon>
        <taxon>Psychromonas</taxon>
    </lineage>
</organism>
<dbReference type="EMBL" id="JBAKAZ010000415">
    <property type="protein sequence ID" value="MEL0631065.1"/>
    <property type="molecule type" value="Genomic_DNA"/>
</dbReference>
<feature type="non-terminal residue" evidence="2">
    <location>
        <position position="71"/>
    </location>
</feature>
<evidence type="ECO:0000313" key="3">
    <source>
        <dbReference type="Proteomes" id="UP001369082"/>
    </source>
</evidence>
<reference evidence="2 3" key="1">
    <citation type="submission" date="2024-02" db="EMBL/GenBank/DDBJ databases">
        <title>Bacteria isolated from the canopy kelp, Nereocystis luetkeana.</title>
        <authorList>
            <person name="Pfister C.A."/>
            <person name="Younker I.T."/>
            <person name="Light S.H."/>
        </authorList>
    </citation>
    <scope>NUCLEOTIDE SEQUENCE [LARGE SCALE GENOMIC DNA]</scope>
    <source>
        <strain evidence="2 3">TI.1.05</strain>
    </source>
</reference>
<protein>
    <submittedName>
        <fullName evidence="2">DUF1722 domain-containing protein</fullName>
    </submittedName>
</protein>
<dbReference type="Proteomes" id="UP001369082">
    <property type="component" value="Unassembled WGS sequence"/>
</dbReference>
<keyword evidence="3" id="KW-1185">Reference proteome</keyword>
<dbReference type="InterPro" id="IPR013560">
    <property type="entry name" value="DUF1722"/>
</dbReference>
<proteinExistence type="predicted"/>
<name>A0ABU9GUZ1_9GAMM</name>
<feature type="domain" description="DUF1722" evidence="1">
    <location>
        <begin position="4"/>
        <end position="71"/>
    </location>
</feature>
<dbReference type="Pfam" id="PF08349">
    <property type="entry name" value="DUF1722"/>
    <property type="match status" value="1"/>
</dbReference>
<evidence type="ECO:0000313" key="2">
    <source>
        <dbReference type="EMBL" id="MEL0631065.1"/>
    </source>
</evidence>
<feature type="non-terminal residue" evidence="2">
    <location>
        <position position="1"/>
    </location>
</feature>
<dbReference type="RefSeq" id="WP_341599187.1">
    <property type="nucleotide sequence ID" value="NZ_JBAKAZ010000415.1"/>
</dbReference>
<comment type="caution">
    <text evidence="2">The sequence shown here is derived from an EMBL/GenBank/DDBJ whole genome shotgun (WGS) entry which is preliminary data.</text>
</comment>
<evidence type="ECO:0000259" key="1">
    <source>
        <dbReference type="Pfam" id="PF08349"/>
    </source>
</evidence>
<sequence length="71" mass="8122">NLVAYKKLGQLLADLDIHLAEKAEQYISGLMDELKIQATRKNHVNTLTHIHGYFSKDLTAEQLKELCEQID</sequence>
<gene>
    <name evidence="2" type="ORF">V6256_15990</name>
</gene>